<evidence type="ECO:0008006" key="3">
    <source>
        <dbReference type="Google" id="ProtNLM"/>
    </source>
</evidence>
<dbReference type="RefSeq" id="WP_124085963.1">
    <property type="nucleotide sequence ID" value="NZ_UXAW01000052.1"/>
</dbReference>
<dbReference type="AlphaFoldDB" id="A0A3P5WWM2"/>
<dbReference type="InterPro" id="IPR018666">
    <property type="entry name" value="DUF2125"/>
</dbReference>
<dbReference type="Pfam" id="PF09898">
    <property type="entry name" value="DUF2125"/>
    <property type="match status" value="1"/>
</dbReference>
<keyword evidence="2" id="KW-1185">Reference proteome</keyword>
<proteinExistence type="predicted"/>
<protein>
    <recommendedName>
        <fullName evidence="3">DUF2125 domain-containing protein</fullName>
    </recommendedName>
</protein>
<reference evidence="1 2" key="1">
    <citation type="submission" date="2018-11" db="EMBL/GenBank/DDBJ databases">
        <authorList>
            <person name="Criscuolo A."/>
        </authorList>
    </citation>
    <scope>NUCLEOTIDE SEQUENCE [LARGE SCALE GENOMIC DNA]</scope>
    <source>
        <strain evidence="1">ACIP111625</strain>
    </source>
</reference>
<accession>A0A3P5WWM2</accession>
<evidence type="ECO:0000313" key="1">
    <source>
        <dbReference type="EMBL" id="VDC26058.1"/>
    </source>
</evidence>
<gene>
    <name evidence="1" type="ORF">XINFAN_01546</name>
</gene>
<evidence type="ECO:0000313" key="2">
    <source>
        <dbReference type="Proteomes" id="UP000277498"/>
    </source>
</evidence>
<sequence length="347" mass="37421">MRWLLGIFGLFVVLWCGWWFAGRTLILDQSEKLIAEQRAAGAVVEMDSFGVKGFPSRFDLTAENPRYIAPDGRIAWEGGTLRLYAMSWKPWHVILGLPQSQLITTPDRMIRLESEALHASLRAAPDMDLPLAEARLTGSSLNIDATPGGVVQLGELALALRDAAADAAATHVYDIGIEAKRITPDPALTAALAAVDLPDMPATRLPAVIDRFHFDASLELSAPLDRHAGETRPRLLSVELRDLSLTWGDLTMVAQGRLMPDDQGFAAGRIGLTVTNWNQLPPLLVASGMVQPRMAPILGNMLRALANEAGTPDRLTIPLDLKDGWMSFGPLPLGPAPKLGAAEPPAG</sequence>
<name>A0A3P5WWM2_9RHOB</name>
<dbReference type="OrthoDB" id="7625707at2"/>
<dbReference type="EMBL" id="UXAW01000052">
    <property type="protein sequence ID" value="VDC26058.1"/>
    <property type="molecule type" value="Genomic_DNA"/>
</dbReference>
<dbReference type="Proteomes" id="UP000277498">
    <property type="component" value="Unassembled WGS sequence"/>
</dbReference>
<organism evidence="1 2">
    <name type="scientific">Pseudogemmobacter humi</name>
    <dbReference type="NCBI Taxonomy" id="2483812"/>
    <lineage>
        <taxon>Bacteria</taxon>
        <taxon>Pseudomonadati</taxon>
        <taxon>Pseudomonadota</taxon>
        <taxon>Alphaproteobacteria</taxon>
        <taxon>Rhodobacterales</taxon>
        <taxon>Paracoccaceae</taxon>
        <taxon>Pseudogemmobacter</taxon>
    </lineage>
</organism>